<evidence type="ECO:0000256" key="2">
    <source>
        <dbReference type="SAM" id="SignalP"/>
    </source>
</evidence>
<feature type="domain" description="RXYLT1 C-terminal" evidence="3">
    <location>
        <begin position="392"/>
        <end position="432"/>
    </location>
</feature>
<feature type="signal peptide" evidence="2">
    <location>
        <begin position="1"/>
        <end position="16"/>
    </location>
</feature>
<dbReference type="InterPro" id="IPR057538">
    <property type="entry name" value="RXYLT1_C"/>
</dbReference>
<dbReference type="AlphaFoldDB" id="A0A7S3NNZ7"/>
<dbReference type="PANTHER" id="PTHR15576:SF1">
    <property type="entry name" value="RIBITOL-5-PHOSPHATE XYLOSYLTRANSFERASE 1"/>
    <property type="match status" value="1"/>
</dbReference>
<keyword evidence="2" id="KW-0732">Signal</keyword>
<gene>
    <name evidence="4" type="ORF">ALAG00032_LOCUS10615</name>
</gene>
<evidence type="ECO:0000313" key="4">
    <source>
        <dbReference type="EMBL" id="CAE0369851.1"/>
    </source>
</evidence>
<dbReference type="Pfam" id="PF24785">
    <property type="entry name" value="RXYLT1_C"/>
    <property type="match status" value="1"/>
</dbReference>
<dbReference type="GO" id="GO:0005794">
    <property type="term" value="C:Golgi apparatus"/>
    <property type="evidence" value="ECO:0007669"/>
    <property type="project" value="TreeGrafter"/>
</dbReference>
<protein>
    <recommendedName>
        <fullName evidence="3">RXYLT1 C-terminal domain-containing protein</fullName>
    </recommendedName>
</protein>
<name>A0A7S3NNZ7_9STRA</name>
<proteinExistence type="predicted"/>
<feature type="chain" id="PRO_5031077528" description="RXYLT1 C-terminal domain-containing protein" evidence="2">
    <location>
        <begin position="17"/>
        <end position="623"/>
    </location>
</feature>
<dbReference type="GO" id="GO:0120053">
    <property type="term" value="F:ribitol beta-1,4-xylosyltransferase activity"/>
    <property type="evidence" value="ECO:0007669"/>
    <property type="project" value="InterPro"/>
</dbReference>
<sequence>MILYFFLLFLVNVADGASLLRQVADVLKIKENRKSRNLVNATFSYLFEPLIEEDALFEIKSVDDANRAADWAIKRRRVAFHLRFDGGAAHPKFSNYTYRIGQFASPKLDAFCTFFKYTIPKLRVNVWPKAYLLISVGTIGLGSPWHPSIRKALQKADPSLCPQEIFTKEPDSLLQFIENENKILYYLISQHWPQSRDTGRDDLSPRQIYTWDPAKSLTSWHFLDHATTKNIASIKANSCISTSTKLIQVPLGYKWQVRAKSLAFDHVFLAATNAAFYNIHHTQVEDPFFQKRNLSFDSDLGSDDVHRPTLVKSAMRLHKGRAEKLRAFQRHFFSSTSKRGTATNVRAAEFSNYPNNQKIRSSTTTTKIKELQNMSKDSPMEYTQKAAGVYDDFLNYYTALATSKFVLSPVGTGLDCYRHWEALALGAIPIVDYSPVTAVLFKDLPVLLLDNWDLPLSHAHYESFYHNFITYAGHTFNFQKLTTTYWQNWIKLFLFPIFSNASGPQNLVEERAKSTIPTFIPSSRCSAGPFLATCSVFHEQENRNLLGQGGEGGRFRAGTHQHTPFTIEKPTHRCRAAHISDRLDISTLVLMPTAHEHPGGRRNPPPPLFGEPAVARGQQENED</sequence>
<dbReference type="InterPro" id="IPR055286">
    <property type="entry name" value="RXYLT1-like"/>
</dbReference>
<evidence type="ECO:0000259" key="3">
    <source>
        <dbReference type="Pfam" id="PF24785"/>
    </source>
</evidence>
<organism evidence="4">
    <name type="scientific">Aureoumbra lagunensis</name>
    <dbReference type="NCBI Taxonomy" id="44058"/>
    <lineage>
        <taxon>Eukaryota</taxon>
        <taxon>Sar</taxon>
        <taxon>Stramenopiles</taxon>
        <taxon>Ochrophyta</taxon>
        <taxon>Pelagophyceae</taxon>
        <taxon>Pelagomonadales</taxon>
        <taxon>Aureoumbra</taxon>
    </lineage>
</organism>
<accession>A0A7S3NNZ7</accession>
<dbReference type="PANTHER" id="PTHR15576">
    <property type="entry name" value="RIBITOL-5-PHOSPHATE XYLOSYLTRANSFERASE 1"/>
    <property type="match status" value="1"/>
</dbReference>
<evidence type="ECO:0000256" key="1">
    <source>
        <dbReference type="SAM" id="MobiDB-lite"/>
    </source>
</evidence>
<reference evidence="4" key="1">
    <citation type="submission" date="2021-01" db="EMBL/GenBank/DDBJ databases">
        <authorList>
            <person name="Corre E."/>
            <person name="Pelletier E."/>
            <person name="Niang G."/>
            <person name="Scheremetjew M."/>
            <person name="Finn R."/>
            <person name="Kale V."/>
            <person name="Holt S."/>
            <person name="Cochrane G."/>
            <person name="Meng A."/>
            <person name="Brown T."/>
            <person name="Cohen L."/>
        </authorList>
    </citation>
    <scope>NUCLEOTIDE SEQUENCE</scope>
    <source>
        <strain evidence="4">CCMP1510</strain>
    </source>
</reference>
<dbReference type="GO" id="GO:0035269">
    <property type="term" value="P:protein O-linked glycosylation via mannose"/>
    <property type="evidence" value="ECO:0007669"/>
    <property type="project" value="InterPro"/>
</dbReference>
<dbReference type="EMBL" id="HBIJ01015921">
    <property type="protein sequence ID" value="CAE0369851.1"/>
    <property type="molecule type" value="Transcribed_RNA"/>
</dbReference>
<feature type="region of interest" description="Disordered" evidence="1">
    <location>
        <begin position="594"/>
        <end position="623"/>
    </location>
</feature>